<keyword evidence="5" id="KW-1185">Reference proteome</keyword>
<name>H2Z0E3_CIOSA</name>
<feature type="transmembrane region" description="Helical" evidence="2">
    <location>
        <begin position="302"/>
        <end position="321"/>
    </location>
</feature>
<sequence>MHKIPINDILTNRTNGLKKFGPSIFYQMTWLKIFVNTTLSSEPGPCSSNNGGCPQICLPGNSPQCLCADHYRYVNNSCSMVYNITDDITPPVFSNCNTKIQMVYLGACEKTAVFNYIVPQATDNSGTVIIKDMQDTSPPYQLFPGFYYFGYKAQDLSGNTAFCTMRVNVLSRKCAYPHPILRRGSSGSPSCSNYYGSIVNVTCPGVPGISAKIICTRLNKWVITGENECIPPLTTTQATKTTIQTTQSINQSASNFDTPTIQSTISIKQASTIQLKTTSPGKTESENQSRGSSITKTFEDGFIILIVVVIVVLIVTGLLLLRRYKRLSWPFQKARFRSSDETVMLANNVVL</sequence>
<keyword evidence="2" id="KW-1133">Transmembrane helix</keyword>
<dbReference type="InterPro" id="IPR003410">
    <property type="entry name" value="HYR_dom"/>
</dbReference>
<reference evidence="4" key="2">
    <citation type="submission" date="2025-08" db="UniProtKB">
        <authorList>
            <consortium name="Ensembl"/>
        </authorList>
    </citation>
    <scope>IDENTIFICATION</scope>
</reference>
<dbReference type="InParanoid" id="H2Z0E3"/>
<evidence type="ECO:0000256" key="2">
    <source>
        <dbReference type="SAM" id="Phobius"/>
    </source>
</evidence>
<evidence type="ECO:0000259" key="3">
    <source>
        <dbReference type="PROSITE" id="PS50825"/>
    </source>
</evidence>
<dbReference type="AlphaFoldDB" id="H2Z0E3"/>
<reference evidence="5" key="1">
    <citation type="submission" date="2003-08" db="EMBL/GenBank/DDBJ databases">
        <authorList>
            <person name="Birren B."/>
            <person name="Nusbaum C."/>
            <person name="Abebe A."/>
            <person name="Abouelleil A."/>
            <person name="Adekoya E."/>
            <person name="Ait-zahra M."/>
            <person name="Allen N."/>
            <person name="Allen T."/>
            <person name="An P."/>
            <person name="Anderson M."/>
            <person name="Anderson S."/>
            <person name="Arachchi H."/>
            <person name="Armbruster J."/>
            <person name="Bachantsang P."/>
            <person name="Baldwin J."/>
            <person name="Barry A."/>
            <person name="Bayul T."/>
            <person name="Blitshsteyn B."/>
            <person name="Bloom T."/>
            <person name="Blye J."/>
            <person name="Boguslavskiy L."/>
            <person name="Borowsky M."/>
            <person name="Boukhgalter B."/>
            <person name="Brunache A."/>
            <person name="Butler J."/>
            <person name="Calixte N."/>
            <person name="Calvo S."/>
            <person name="Camarata J."/>
            <person name="Campo K."/>
            <person name="Chang J."/>
            <person name="Cheshatsang Y."/>
            <person name="Citroen M."/>
            <person name="Collymore A."/>
            <person name="Considine T."/>
            <person name="Cook A."/>
            <person name="Cooke P."/>
            <person name="Corum B."/>
            <person name="Cuomo C."/>
            <person name="David R."/>
            <person name="Dawoe T."/>
            <person name="Degray S."/>
            <person name="Dodge S."/>
            <person name="Dooley K."/>
            <person name="Dorje P."/>
            <person name="Dorjee K."/>
            <person name="Dorris L."/>
            <person name="Duffey N."/>
            <person name="Dupes A."/>
            <person name="Elkins T."/>
            <person name="Engels R."/>
            <person name="Erickson J."/>
            <person name="Farina A."/>
            <person name="Faro S."/>
            <person name="Ferreira P."/>
            <person name="Fischer H."/>
            <person name="Fitzgerald M."/>
            <person name="Foley K."/>
            <person name="Gage D."/>
            <person name="Galagan J."/>
            <person name="Gearin G."/>
            <person name="Gnerre S."/>
            <person name="Gnirke A."/>
            <person name="Goyette A."/>
            <person name="Graham J."/>
            <person name="Grandbois E."/>
            <person name="Gyaltsen K."/>
            <person name="Hafez N."/>
            <person name="Hagopian D."/>
            <person name="Hagos B."/>
            <person name="Hall J."/>
            <person name="Hatcher B."/>
            <person name="Heller A."/>
            <person name="Higgins H."/>
            <person name="Honan T."/>
            <person name="Horn A."/>
            <person name="Houde N."/>
            <person name="Hughes L."/>
            <person name="Hulme W."/>
            <person name="Husby E."/>
            <person name="Iliev I."/>
            <person name="Jaffe D."/>
            <person name="Jones C."/>
            <person name="Kamal M."/>
            <person name="Kamat A."/>
            <person name="Kamvysselis M."/>
            <person name="Karlsson E."/>
            <person name="Kells C."/>
            <person name="Kieu A."/>
            <person name="Kisner P."/>
            <person name="Kodira C."/>
            <person name="Kulbokas E."/>
            <person name="Labutti K."/>
            <person name="Lama D."/>
            <person name="Landers T."/>
            <person name="Leger J."/>
            <person name="Levine S."/>
            <person name="Lewis D."/>
            <person name="Lewis T."/>
            <person name="Lindblad-toh K."/>
            <person name="Liu X."/>
            <person name="Lokyitsang T."/>
            <person name="Lokyitsang Y."/>
            <person name="Lucien O."/>
            <person name="Lui A."/>
            <person name="Ma L.J."/>
            <person name="Mabbitt R."/>
            <person name="Macdonald J."/>
            <person name="Maclean C."/>
            <person name="Major J."/>
            <person name="Manning J."/>
            <person name="Marabella R."/>
            <person name="Maru K."/>
            <person name="Matthews C."/>
            <person name="Mauceli E."/>
            <person name="Mccarthy M."/>
            <person name="Mcdonough S."/>
            <person name="Mcghee T."/>
            <person name="Meldrim J."/>
            <person name="Meneus L."/>
            <person name="Mesirov J."/>
            <person name="Mihalev A."/>
            <person name="Mihova T."/>
            <person name="Mikkelsen T."/>
            <person name="Mlenga V."/>
            <person name="Moru K."/>
            <person name="Mozes J."/>
            <person name="Mulrain L."/>
            <person name="Munson G."/>
            <person name="Naylor J."/>
            <person name="Newes C."/>
            <person name="Nguyen C."/>
            <person name="Nguyen N."/>
            <person name="Nguyen T."/>
            <person name="Nicol R."/>
            <person name="Nielsen C."/>
            <person name="Nizzari M."/>
            <person name="Norbu C."/>
            <person name="Norbu N."/>
            <person name="O'donnell P."/>
            <person name="Okoawo O."/>
            <person name="O'leary S."/>
            <person name="Omotosho B."/>
            <person name="O'neill K."/>
            <person name="Osman S."/>
            <person name="Parker S."/>
            <person name="Perrin D."/>
            <person name="Phunkhang P."/>
            <person name="Piqani B."/>
            <person name="Purcell S."/>
            <person name="Rachupka T."/>
            <person name="Ramasamy U."/>
            <person name="Rameau R."/>
            <person name="Ray V."/>
            <person name="Raymond C."/>
            <person name="Retta R."/>
            <person name="Richardson S."/>
            <person name="Rise C."/>
            <person name="Rodriguez J."/>
            <person name="Rogers J."/>
            <person name="Rogov P."/>
            <person name="Rutman M."/>
            <person name="Schupbach R."/>
            <person name="Seaman C."/>
            <person name="Settipalli S."/>
            <person name="Sharpe T."/>
            <person name="Sheridan J."/>
            <person name="Sherpa N."/>
            <person name="Shi J."/>
            <person name="Smirnov S."/>
            <person name="Smith C."/>
            <person name="Sougnez C."/>
            <person name="Spencer B."/>
            <person name="Stalker J."/>
            <person name="Stange-thomann N."/>
            <person name="Stavropoulos S."/>
            <person name="Stetson K."/>
            <person name="Stone C."/>
            <person name="Stone S."/>
            <person name="Stubbs M."/>
            <person name="Talamas J."/>
            <person name="Tchuinga P."/>
            <person name="Tenzing P."/>
            <person name="Tesfaye S."/>
            <person name="Theodore J."/>
            <person name="Thoulutsang Y."/>
            <person name="Topham K."/>
            <person name="Towey S."/>
            <person name="Tsamla T."/>
            <person name="Tsomo N."/>
            <person name="Vallee D."/>
            <person name="Vassiliev H."/>
            <person name="Venkataraman V."/>
            <person name="Vinson J."/>
            <person name="Vo A."/>
            <person name="Wade C."/>
            <person name="Wang S."/>
            <person name="Wangchuk T."/>
            <person name="Wangdi T."/>
            <person name="Whittaker C."/>
            <person name="Wilkinson J."/>
            <person name="Wu Y."/>
            <person name="Wyman D."/>
            <person name="Yadav S."/>
            <person name="Yang S."/>
            <person name="Yang X."/>
            <person name="Yeager S."/>
            <person name="Yee E."/>
            <person name="Young G."/>
            <person name="Zainoun J."/>
            <person name="Zembeck L."/>
            <person name="Zimmer A."/>
            <person name="Zody M."/>
            <person name="Lander E."/>
        </authorList>
    </citation>
    <scope>NUCLEOTIDE SEQUENCE [LARGE SCALE GENOMIC DNA]</scope>
</reference>
<feature type="domain" description="HYR" evidence="3">
    <location>
        <begin position="86"/>
        <end position="171"/>
    </location>
</feature>
<keyword evidence="2" id="KW-0472">Membrane</keyword>
<dbReference type="Gene3D" id="2.120.10.30">
    <property type="entry name" value="TolB, C-terminal domain"/>
    <property type="match status" value="1"/>
</dbReference>
<evidence type="ECO:0000313" key="4">
    <source>
        <dbReference type="Ensembl" id="ENSCSAVP00000011055.1"/>
    </source>
</evidence>
<keyword evidence="2" id="KW-0812">Transmembrane</keyword>
<keyword evidence="1" id="KW-0677">Repeat</keyword>
<dbReference type="InterPro" id="IPR011042">
    <property type="entry name" value="6-blade_b-propeller_TolB-like"/>
</dbReference>
<proteinExistence type="predicted"/>
<dbReference type="Ensembl" id="ENSCSAVT00000011186.1">
    <property type="protein sequence ID" value="ENSCSAVP00000011055.1"/>
    <property type="gene ID" value="ENSCSAVG00000006469.1"/>
</dbReference>
<accession>H2Z0E3</accession>
<protein>
    <recommendedName>
        <fullName evidence="3">HYR domain-containing protein</fullName>
    </recommendedName>
</protein>
<dbReference type="HOGENOM" id="CLU_789768_0_0_1"/>
<dbReference type="Proteomes" id="UP000007875">
    <property type="component" value="Unassembled WGS sequence"/>
</dbReference>
<dbReference type="Pfam" id="PF02494">
    <property type="entry name" value="HYR"/>
    <property type="match status" value="1"/>
</dbReference>
<dbReference type="PROSITE" id="PS50825">
    <property type="entry name" value="HYR"/>
    <property type="match status" value="1"/>
</dbReference>
<dbReference type="GeneTree" id="ENSGT00530000068175"/>
<evidence type="ECO:0000256" key="1">
    <source>
        <dbReference type="ARBA" id="ARBA00022737"/>
    </source>
</evidence>
<organism evidence="4 5">
    <name type="scientific">Ciona savignyi</name>
    <name type="common">Pacific transparent sea squirt</name>
    <dbReference type="NCBI Taxonomy" id="51511"/>
    <lineage>
        <taxon>Eukaryota</taxon>
        <taxon>Metazoa</taxon>
        <taxon>Chordata</taxon>
        <taxon>Tunicata</taxon>
        <taxon>Ascidiacea</taxon>
        <taxon>Phlebobranchia</taxon>
        <taxon>Cionidae</taxon>
        <taxon>Ciona</taxon>
    </lineage>
</organism>
<evidence type="ECO:0000313" key="5">
    <source>
        <dbReference type="Proteomes" id="UP000007875"/>
    </source>
</evidence>
<reference evidence="4" key="3">
    <citation type="submission" date="2025-09" db="UniProtKB">
        <authorList>
            <consortium name="Ensembl"/>
        </authorList>
    </citation>
    <scope>IDENTIFICATION</scope>
</reference>